<dbReference type="AlphaFoldDB" id="A0A4Y2SVX1"/>
<evidence type="ECO:0000313" key="2">
    <source>
        <dbReference type="Proteomes" id="UP000499080"/>
    </source>
</evidence>
<organism evidence="1 2">
    <name type="scientific">Araneus ventricosus</name>
    <name type="common">Orbweaver spider</name>
    <name type="synonym">Epeira ventricosa</name>
    <dbReference type="NCBI Taxonomy" id="182803"/>
    <lineage>
        <taxon>Eukaryota</taxon>
        <taxon>Metazoa</taxon>
        <taxon>Ecdysozoa</taxon>
        <taxon>Arthropoda</taxon>
        <taxon>Chelicerata</taxon>
        <taxon>Arachnida</taxon>
        <taxon>Araneae</taxon>
        <taxon>Araneomorphae</taxon>
        <taxon>Entelegynae</taxon>
        <taxon>Araneoidea</taxon>
        <taxon>Araneidae</taxon>
        <taxon>Araneus</taxon>
    </lineage>
</organism>
<evidence type="ECO:0000313" key="1">
    <source>
        <dbReference type="EMBL" id="GBN91740.1"/>
    </source>
</evidence>
<dbReference type="Proteomes" id="UP000499080">
    <property type="component" value="Unassembled WGS sequence"/>
</dbReference>
<dbReference type="EMBL" id="BGPR01024039">
    <property type="protein sequence ID" value="GBN91740.1"/>
    <property type="molecule type" value="Genomic_DNA"/>
</dbReference>
<comment type="caution">
    <text evidence="1">The sequence shown here is derived from an EMBL/GenBank/DDBJ whole genome shotgun (WGS) entry which is preliminary data.</text>
</comment>
<protein>
    <submittedName>
        <fullName evidence="1">Uncharacterized protein</fullName>
    </submittedName>
</protein>
<keyword evidence="2" id="KW-1185">Reference proteome</keyword>
<reference evidence="1 2" key="1">
    <citation type="journal article" date="2019" name="Sci. Rep.">
        <title>Orb-weaving spider Araneus ventricosus genome elucidates the spidroin gene catalogue.</title>
        <authorList>
            <person name="Kono N."/>
            <person name="Nakamura H."/>
            <person name="Ohtoshi R."/>
            <person name="Moran D.A.P."/>
            <person name="Shinohara A."/>
            <person name="Yoshida Y."/>
            <person name="Fujiwara M."/>
            <person name="Mori M."/>
            <person name="Tomita M."/>
            <person name="Arakawa K."/>
        </authorList>
    </citation>
    <scope>NUCLEOTIDE SEQUENCE [LARGE SCALE GENOMIC DNA]</scope>
</reference>
<accession>A0A4Y2SVX1</accession>
<gene>
    <name evidence="1" type="ORF">AVEN_907_1</name>
</gene>
<proteinExistence type="predicted"/>
<feature type="non-terminal residue" evidence="1">
    <location>
        <position position="1"/>
    </location>
</feature>
<sequence length="104" mass="11220">RTFKSLSGSTPLEIKSAGLSCDDTCLHCNQHSAIIESDHKNVLVISNLSAEVTLVTNSANSTAEDSSSFGMVRRFMGETLDLLAINLMDTSPDLERDLQYTAAP</sequence>
<name>A0A4Y2SVX1_ARAVE</name>